<evidence type="ECO:0000313" key="3">
    <source>
        <dbReference type="Proteomes" id="UP001196413"/>
    </source>
</evidence>
<feature type="signal peptide" evidence="1">
    <location>
        <begin position="1"/>
        <end position="21"/>
    </location>
</feature>
<keyword evidence="1" id="KW-0732">Signal</keyword>
<feature type="chain" id="PRO_5042188588" evidence="1">
    <location>
        <begin position="22"/>
        <end position="50"/>
    </location>
</feature>
<name>A0AAD5QP18_PARTN</name>
<proteinExistence type="predicted"/>
<organism evidence="2 3">
    <name type="scientific">Parelaphostrongylus tenuis</name>
    <name type="common">Meningeal worm</name>
    <dbReference type="NCBI Taxonomy" id="148309"/>
    <lineage>
        <taxon>Eukaryota</taxon>
        <taxon>Metazoa</taxon>
        <taxon>Ecdysozoa</taxon>
        <taxon>Nematoda</taxon>
        <taxon>Chromadorea</taxon>
        <taxon>Rhabditida</taxon>
        <taxon>Rhabditina</taxon>
        <taxon>Rhabditomorpha</taxon>
        <taxon>Strongyloidea</taxon>
        <taxon>Metastrongylidae</taxon>
        <taxon>Parelaphostrongylus</taxon>
    </lineage>
</organism>
<gene>
    <name evidence="2" type="ORF">KIN20_015476</name>
</gene>
<comment type="caution">
    <text evidence="2">The sequence shown here is derived from an EMBL/GenBank/DDBJ whole genome shotgun (WGS) entry which is preliminary data.</text>
</comment>
<dbReference type="AlphaFoldDB" id="A0AAD5QP18"/>
<evidence type="ECO:0000256" key="1">
    <source>
        <dbReference type="SAM" id="SignalP"/>
    </source>
</evidence>
<sequence length="50" mass="5734">MRQTAFRVGAICLTYWNFISAQCFSSASIPLEEEALCIKVLWTNTVHRVK</sequence>
<keyword evidence="3" id="KW-1185">Reference proteome</keyword>
<dbReference type="Proteomes" id="UP001196413">
    <property type="component" value="Unassembled WGS sequence"/>
</dbReference>
<reference evidence="2" key="1">
    <citation type="submission" date="2021-06" db="EMBL/GenBank/DDBJ databases">
        <title>Parelaphostrongylus tenuis whole genome reference sequence.</title>
        <authorList>
            <person name="Garwood T.J."/>
            <person name="Larsen P.A."/>
            <person name="Fountain-Jones N.M."/>
            <person name="Garbe J.R."/>
            <person name="Macchietto M.G."/>
            <person name="Kania S.A."/>
            <person name="Gerhold R.W."/>
            <person name="Richards J.E."/>
            <person name="Wolf T.M."/>
        </authorList>
    </citation>
    <scope>NUCLEOTIDE SEQUENCE</scope>
    <source>
        <strain evidence="2">MNPRO001-30</strain>
        <tissue evidence="2">Meninges</tissue>
    </source>
</reference>
<protein>
    <submittedName>
        <fullName evidence="2">Uncharacterized protein</fullName>
    </submittedName>
</protein>
<accession>A0AAD5QP18</accession>
<dbReference type="EMBL" id="JAHQIW010003109">
    <property type="protein sequence ID" value="KAJ1357342.1"/>
    <property type="molecule type" value="Genomic_DNA"/>
</dbReference>
<evidence type="ECO:0000313" key="2">
    <source>
        <dbReference type="EMBL" id="KAJ1357342.1"/>
    </source>
</evidence>